<dbReference type="EMBL" id="HE978323">
    <property type="protein sequence ID" value="CCK72189.1"/>
    <property type="molecule type" value="Genomic_DNA"/>
</dbReference>
<dbReference type="KEGG" id="kng:KNAG_0J01070"/>
<evidence type="ECO:0000256" key="1">
    <source>
        <dbReference type="SAM" id="MobiDB-lite"/>
    </source>
</evidence>
<reference evidence="2 3" key="1">
    <citation type="journal article" date="2011" name="Proc. Natl. Acad. Sci. U.S.A.">
        <title>Evolutionary erosion of yeast sex chromosomes by mating-type switching accidents.</title>
        <authorList>
            <person name="Gordon J.L."/>
            <person name="Armisen D."/>
            <person name="Proux-Wera E."/>
            <person name="Oheigeartaigh S.S."/>
            <person name="Byrne K.P."/>
            <person name="Wolfe K.H."/>
        </authorList>
    </citation>
    <scope>NUCLEOTIDE SEQUENCE [LARGE SCALE GENOMIC DNA]</scope>
    <source>
        <strain evidence="3">ATCC MYA-139 / BCRC 22969 / CBS 8797 / CCRC 22969 / KCTC 17520 / NBRC 10181 / NCYC 3082</strain>
    </source>
</reference>
<dbReference type="InterPro" id="IPR011990">
    <property type="entry name" value="TPR-like_helical_dom_sf"/>
</dbReference>
<feature type="compositionally biased region" description="Polar residues" evidence="1">
    <location>
        <begin position="424"/>
        <end position="438"/>
    </location>
</feature>
<feature type="region of interest" description="Disordered" evidence="1">
    <location>
        <begin position="202"/>
        <end position="265"/>
    </location>
</feature>
<keyword evidence="3" id="KW-1185">Reference proteome</keyword>
<dbReference type="STRING" id="1071383.J7S9M3"/>
<feature type="compositionally biased region" description="Polar residues" evidence="1">
    <location>
        <begin position="202"/>
        <end position="229"/>
    </location>
</feature>
<dbReference type="InterPro" id="IPR006597">
    <property type="entry name" value="Sel1-like"/>
</dbReference>
<feature type="compositionally biased region" description="Polar residues" evidence="1">
    <location>
        <begin position="445"/>
        <end position="466"/>
    </location>
</feature>
<proteinExistence type="predicted"/>
<feature type="region of interest" description="Disordered" evidence="1">
    <location>
        <begin position="308"/>
        <end position="466"/>
    </location>
</feature>
<dbReference type="OrthoDB" id="2148946at2759"/>
<dbReference type="PANTHER" id="PTHR43628">
    <property type="entry name" value="ACTIVATOR OF C KINASE PROTEIN 1-RELATED"/>
    <property type="match status" value="1"/>
</dbReference>
<dbReference type="RefSeq" id="XP_022466434.1">
    <property type="nucleotide sequence ID" value="XM_022610104.1"/>
</dbReference>
<dbReference type="PANTHER" id="PTHR43628:SF11">
    <property type="entry name" value="PROTEIN DSF2"/>
    <property type="match status" value="1"/>
</dbReference>
<accession>J7S9M3</accession>
<protein>
    <recommendedName>
        <fullName evidence="4">Protein DSF2</fullName>
    </recommendedName>
</protein>
<dbReference type="InterPro" id="IPR052945">
    <property type="entry name" value="Mitotic_Regulator"/>
</dbReference>
<dbReference type="Proteomes" id="UP000006310">
    <property type="component" value="Chromosome 10"/>
</dbReference>
<feature type="compositionally biased region" description="Polar residues" evidence="1">
    <location>
        <begin position="312"/>
        <end position="363"/>
    </location>
</feature>
<feature type="compositionally biased region" description="Low complexity" evidence="1">
    <location>
        <begin position="369"/>
        <end position="379"/>
    </location>
</feature>
<sequence>MYNQLGRHSPLENITKRYEGSVAKGGYPAPSTKFNVPMSKERHASMMSDVSLYPDSIQSSESTLSVASILTNGRLLDKLELTADDELLLQKILQDEQNGGDITDGQDEPHILEVGKISMPASQFRSLRDKISGLPDANGNTRTGTDDGNNGLRTLLERHAVVKDKTLTTKVEQHYANTSRYSYIVEESELDRLSFQDMSMQNALPSSNSSRNISGRTTNTAAYSLGQPNRKTRNGANGGVNIDHFRVPSSNIYGTRDLNDKNRGGLDAESKAAIELQLVMGRDIYFPTKVNKSSGDVPRHYYHSLVDGTASRGRSSSTINRIGSNGSGTSKDTQFSNYPQLSQPNTQSSCDTETNSPVSSTSTDKQHISSTPSRPRSTSNLTSKFYSEFTQPSSPVVKEHKKKSSLSSLKNLFKTPKGRKSPTENKSSQNSTHSTIKGSSRDNLNDTAYSSSVNDSPSPLQSKNISQYIFPPNPLVHTKPMSSLLRYSNPTEPPAKSIAQLADHSPLNGRERPPFRQHKSFSHIPQSDTLVISQVPSHKRTKSSLIFPPRPSETGLGPDLVQHQVMDEPSPALVRDETSASLNHRLVLSAIDMRKEGKLEASAEKLSKACQKGNKTAFLLYGLALRNGYGVAKDMEKSFLYISQATGIQSLEVEIFKAEVNPFELERDQSKIPEKIEEPLVPALYECGISYLKGFGVHKIDEWKGLKFLEKAASLGHVDSMCLSGIIWSQNSSDEHRRKKDIVKAASWFRLAAKGGADLIGSDWLYKKKYLKLAEKR</sequence>
<organism evidence="2 3">
    <name type="scientific">Huiozyma naganishii (strain ATCC MYA-139 / BCRC 22969 / CBS 8797 / KCTC 17520 / NBRC 10181 / NCYC 3082 / Yp74L-3)</name>
    <name type="common">Yeast</name>
    <name type="synonym">Kazachstania naganishii</name>
    <dbReference type="NCBI Taxonomy" id="1071383"/>
    <lineage>
        <taxon>Eukaryota</taxon>
        <taxon>Fungi</taxon>
        <taxon>Dikarya</taxon>
        <taxon>Ascomycota</taxon>
        <taxon>Saccharomycotina</taxon>
        <taxon>Saccharomycetes</taxon>
        <taxon>Saccharomycetales</taxon>
        <taxon>Saccharomycetaceae</taxon>
        <taxon>Huiozyma</taxon>
    </lineage>
</organism>
<dbReference type="HOGENOM" id="CLU_364101_0_0_1"/>
<dbReference type="SUPFAM" id="SSF81901">
    <property type="entry name" value="HCP-like"/>
    <property type="match status" value="1"/>
</dbReference>
<dbReference type="AlphaFoldDB" id="J7S9M3"/>
<evidence type="ECO:0008006" key="4">
    <source>
        <dbReference type="Google" id="ProtNLM"/>
    </source>
</evidence>
<dbReference type="eggNOG" id="ENOG502QW3C">
    <property type="taxonomic scope" value="Eukaryota"/>
</dbReference>
<dbReference type="GO" id="GO:0010972">
    <property type="term" value="P:negative regulation of G2/M transition of mitotic cell cycle"/>
    <property type="evidence" value="ECO:0007669"/>
    <property type="project" value="TreeGrafter"/>
</dbReference>
<dbReference type="Gene3D" id="1.25.40.10">
    <property type="entry name" value="Tetratricopeptide repeat domain"/>
    <property type="match status" value="1"/>
</dbReference>
<reference evidence="3" key="2">
    <citation type="submission" date="2012-08" db="EMBL/GenBank/DDBJ databases">
        <title>Genome sequence of Kazachstania naganishii.</title>
        <authorList>
            <person name="Gordon J.L."/>
            <person name="Armisen D."/>
            <person name="Proux-Wera E."/>
            <person name="OhEigeartaigh S.S."/>
            <person name="Byrne K.P."/>
            <person name="Wolfe K.H."/>
        </authorList>
    </citation>
    <scope>NUCLEOTIDE SEQUENCE [LARGE SCALE GENOMIC DNA]</scope>
    <source>
        <strain evidence="3">ATCC MYA-139 / BCRC 22969 / CBS 8797 / CCRC 22969 / KCTC 17520 / NBRC 10181 / NCYC 3082</strain>
    </source>
</reference>
<dbReference type="GO" id="GO:0032153">
    <property type="term" value="C:cell division site"/>
    <property type="evidence" value="ECO:0007669"/>
    <property type="project" value="TreeGrafter"/>
</dbReference>
<dbReference type="GeneID" id="34527944"/>
<evidence type="ECO:0000313" key="3">
    <source>
        <dbReference type="Proteomes" id="UP000006310"/>
    </source>
</evidence>
<gene>
    <name evidence="2" type="primary">KNAG0J01070</name>
    <name evidence="2" type="ordered locus">KNAG_0J01070</name>
</gene>
<evidence type="ECO:0000313" key="2">
    <source>
        <dbReference type="EMBL" id="CCK72189.1"/>
    </source>
</evidence>
<feature type="compositionally biased region" description="Polar residues" evidence="1">
    <location>
        <begin position="380"/>
        <end position="394"/>
    </location>
</feature>
<name>J7S9M3_HUIN7</name>
<dbReference type="Pfam" id="PF08238">
    <property type="entry name" value="Sel1"/>
    <property type="match status" value="3"/>
</dbReference>